<organism evidence="3 4">
    <name type="scientific">Penicilliopsis zonata CBS 506.65</name>
    <dbReference type="NCBI Taxonomy" id="1073090"/>
    <lineage>
        <taxon>Eukaryota</taxon>
        <taxon>Fungi</taxon>
        <taxon>Dikarya</taxon>
        <taxon>Ascomycota</taxon>
        <taxon>Pezizomycotina</taxon>
        <taxon>Eurotiomycetes</taxon>
        <taxon>Eurotiomycetidae</taxon>
        <taxon>Eurotiales</taxon>
        <taxon>Aspergillaceae</taxon>
        <taxon>Penicilliopsis</taxon>
    </lineage>
</organism>
<gene>
    <name evidence="3" type="ORF">ASPZODRAFT_126660</name>
</gene>
<dbReference type="Proteomes" id="UP000184188">
    <property type="component" value="Unassembled WGS sequence"/>
</dbReference>
<evidence type="ECO:0000256" key="1">
    <source>
        <dbReference type="ARBA" id="ARBA00035112"/>
    </source>
</evidence>
<feature type="region of interest" description="Disordered" evidence="2">
    <location>
        <begin position="1"/>
        <end position="26"/>
    </location>
</feature>
<sequence>MHIPVSTVRRNGSLLPNNPPSIYRQDPSPEVDAAWHRIANINPIAMNADEVRRNGYDPSIVAEWPAEYGFGPGAFVGRLDVFHELHCLDLLRREAHYEHYYPEWPKSEGGAPEDHRVHISHCVYSLLQSLMCSASTDPFIHYWVDVGDEPYPDFSINRQCRDFDAVLRWQEENSVPMSQYRNVIRKPLGVIPRIMSDEYKYMVGLLQKEGRKPSSSHHHG</sequence>
<evidence type="ECO:0000313" key="4">
    <source>
        <dbReference type="Proteomes" id="UP000184188"/>
    </source>
</evidence>
<dbReference type="AlphaFoldDB" id="A0A1L9SUC0"/>
<dbReference type="OrthoDB" id="3687641at2759"/>
<dbReference type="Pfam" id="PF11807">
    <property type="entry name" value="UstYa"/>
    <property type="match status" value="1"/>
</dbReference>
<dbReference type="RefSeq" id="XP_022585246.1">
    <property type="nucleotide sequence ID" value="XM_022721545.1"/>
</dbReference>
<evidence type="ECO:0000313" key="3">
    <source>
        <dbReference type="EMBL" id="OJJ50736.1"/>
    </source>
</evidence>
<protein>
    <recommendedName>
        <fullName evidence="5">Tat pathway signal sequence</fullName>
    </recommendedName>
</protein>
<evidence type="ECO:0008006" key="5">
    <source>
        <dbReference type="Google" id="ProtNLM"/>
    </source>
</evidence>
<keyword evidence="4" id="KW-1185">Reference proteome</keyword>
<dbReference type="STRING" id="1073090.A0A1L9SUC0"/>
<accession>A0A1L9SUC0</accession>
<dbReference type="VEuPathDB" id="FungiDB:ASPZODRAFT_126660"/>
<name>A0A1L9SUC0_9EURO</name>
<dbReference type="GeneID" id="34608010"/>
<proteinExistence type="inferred from homology"/>
<dbReference type="GO" id="GO:0043386">
    <property type="term" value="P:mycotoxin biosynthetic process"/>
    <property type="evidence" value="ECO:0007669"/>
    <property type="project" value="InterPro"/>
</dbReference>
<dbReference type="PANTHER" id="PTHR33365:SF14">
    <property type="entry name" value="TAT PATHWAY SIGNAL SEQUENCE"/>
    <property type="match status" value="1"/>
</dbReference>
<dbReference type="InterPro" id="IPR021765">
    <property type="entry name" value="UstYa-like"/>
</dbReference>
<dbReference type="PANTHER" id="PTHR33365">
    <property type="entry name" value="YALI0B05434P"/>
    <property type="match status" value="1"/>
</dbReference>
<dbReference type="EMBL" id="KV878336">
    <property type="protein sequence ID" value="OJJ50736.1"/>
    <property type="molecule type" value="Genomic_DNA"/>
</dbReference>
<reference evidence="4" key="1">
    <citation type="journal article" date="2017" name="Genome Biol.">
        <title>Comparative genomics reveals high biological diversity and specific adaptations in the industrially and medically important fungal genus Aspergillus.</title>
        <authorList>
            <person name="de Vries R.P."/>
            <person name="Riley R."/>
            <person name="Wiebenga A."/>
            <person name="Aguilar-Osorio G."/>
            <person name="Amillis S."/>
            <person name="Uchima C.A."/>
            <person name="Anderluh G."/>
            <person name="Asadollahi M."/>
            <person name="Askin M."/>
            <person name="Barry K."/>
            <person name="Battaglia E."/>
            <person name="Bayram O."/>
            <person name="Benocci T."/>
            <person name="Braus-Stromeyer S.A."/>
            <person name="Caldana C."/>
            <person name="Canovas D."/>
            <person name="Cerqueira G.C."/>
            <person name="Chen F."/>
            <person name="Chen W."/>
            <person name="Choi C."/>
            <person name="Clum A."/>
            <person name="Dos Santos R.A."/>
            <person name="Damasio A.R."/>
            <person name="Diallinas G."/>
            <person name="Emri T."/>
            <person name="Fekete E."/>
            <person name="Flipphi M."/>
            <person name="Freyberg S."/>
            <person name="Gallo A."/>
            <person name="Gournas C."/>
            <person name="Habgood R."/>
            <person name="Hainaut M."/>
            <person name="Harispe M.L."/>
            <person name="Henrissat B."/>
            <person name="Hilden K.S."/>
            <person name="Hope R."/>
            <person name="Hossain A."/>
            <person name="Karabika E."/>
            <person name="Karaffa L."/>
            <person name="Karanyi Z."/>
            <person name="Krasevec N."/>
            <person name="Kuo A."/>
            <person name="Kusch H."/>
            <person name="LaButti K."/>
            <person name="Lagendijk E.L."/>
            <person name="Lapidus A."/>
            <person name="Levasseur A."/>
            <person name="Lindquist E."/>
            <person name="Lipzen A."/>
            <person name="Logrieco A.F."/>
            <person name="MacCabe A."/>
            <person name="Maekelae M.R."/>
            <person name="Malavazi I."/>
            <person name="Melin P."/>
            <person name="Meyer V."/>
            <person name="Mielnichuk N."/>
            <person name="Miskei M."/>
            <person name="Molnar A.P."/>
            <person name="Mule G."/>
            <person name="Ngan C.Y."/>
            <person name="Orejas M."/>
            <person name="Orosz E."/>
            <person name="Ouedraogo J.P."/>
            <person name="Overkamp K.M."/>
            <person name="Park H.-S."/>
            <person name="Perrone G."/>
            <person name="Piumi F."/>
            <person name="Punt P.J."/>
            <person name="Ram A.F."/>
            <person name="Ramon A."/>
            <person name="Rauscher S."/>
            <person name="Record E."/>
            <person name="Riano-Pachon D.M."/>
            <person name="Robert V."/>
            <person name="Roehrig J."/>
            <person name="Ruller R."/>
            <person name="Salamov A."/>
            <person name="Salih N.S."/>
            <person name="Samson R.A."/>
            <person name="Sandor E."/>
            <person name="Sanguinetti M."/>
            <person name="Schuetze T."/>
            <person name="Sepcic K."/>
            <person name="Shelest E."/>
            <person name="Sherlock G."/>
            <person name="Sophianopoulou V."/>
            <person name="Squina F.M."/>
            <person name="Sun H."/>
            <person name="Susca A."/>
            <person name="Todd R.B."/>
            <person name="Tsang A."/>
            <person name="Unkles S.E."/>
            <person name="van de Wiele N."/>
            <person name="van Rossen-Uffink D."/>
            <person name="Oliveira J.V."/>
            <person name="Vesth T.C."/>
            <person name="Visser J."/>
            <person name="Yu J.-H."/>
            <person name="Zhou M."/>
            <person name="Andersen M.R."/>
            <person name="Archer D.B."/>
            <person name="Baker S.E."/>
            <person name="Benoit I."/>
            <person name="Brakhage A.A."/>
            <person name="Braus G.H."/>
            <person name="Fischer R."/>
            <person name="Frisvad J.C."/>
            <person name="Goldman G.H."/>
            <person name="Houbraken J."/>
            <person name="Oakley B."/>
            <person name="Pocsi I."/>
            <person name="Scazzocchio C."/>
            <person name="Seiboth B."/>
            <person name="vanKuyk P.A."/>
            <person name="Wortman J."/>
            <person name="Dyer P.S."/>
            <person name="Grigoriev I.V."/>
        </authorList>
    </citation>
    <scope>NUCLEOTIDE SEQUENCE [LARGE SCALE GENOMIC DNA]</scope>
    <source>
        <strain evidence="4">CBS 506.65</strain>
    </source>
</reference>
<evidence type="ECO:0000256" key="2">
    <source>
        <dbReference type="SAM" id="MobiDB-lite"/>
    </source>
</evidence>
<comment type="similarity">
    <text evidence="1">Belongs to the ustYa family.</text>
</comment>